<feature type="domain" description="PRC-barrel" evidence="2">
    <location>
        <begin position="15"/>
        <end position="86"/>
    </location>
</feature>
<dbReference type="Gene3D" id="3.90.50.10">
    <property type="entry name" value="Photosynthetic Reaction Center, subunit H, domain 2"/>
    <property type="match status" value="1"/>
</dbReference>
<feature type="region of interest" description="Disordered" evidence="1">
    <location>
        <begin position="121"/>
        <end position="176"/>
    </location>
</feature>
<dbReference type="EMBL" id="CP113797">
    <property type="protein sequence ID" value="WAL62699.1"/>
    <property type="molecule type" value="Genomic_DNA"/>
</dbReference>
<dbReference type="SUPFAM" id="SSF50346">
    <property type="entry name" value="PRC-barrel domain"/>
    <property type="match status" value="1"/>
</dbReference>
<dbReference type="PANTHER" id="PTHR38463">
    <property type="entry name" value="STRESS RESPONSE PROTEIN YSNF"/>
    <property type="match status" value="1"/>
</dbReference>
<evidence type="ECO:0000259" key="3">
    <source>
        <dbReference type="Pfam" id="PF09557"/>
    </source>
</evidence>
<evidence type="ECO:0000313" key="5">
    <source>
        <dbReference type="Proteomes" id="UP001163152"/>
    </source>
</evidence>
<keyword evidence="5" id="KW-1185">Reference proteome</keyword>
<name>A0A9E8ZJ66_9CYAN</name>
<dbReference type="GO" id="GO:0030077">
    <property type="term" value="C:plasma membrane light-harvesting complex"/>
    <property type="evidence" value="ECO:0007669"/>
    <property type="project" value="InterPro"/>
</dbReference>
<feature type="region of interest" description="Disordered" evidence="1">
    <location>
        <begin position="289"/>
        <end position="326"/>
    </location>
</feature>
<proteinExistence type="predicted"/>
<dbReference type="InterPro" id="IPR027275">
    <property type="entry name" value="PRC-brl_dom"/>
</dbReference>
<evidence type="ECO:0000256" key="1">
    <source>
        <dbReference type="SAM" id="MobiDB-lite"/>
    </source>
</evidence>
<dbReference type="NCBIfam" id="TIGR02271">
    <property type="entry name" value="YsnF/AvaK domain"/>
    <property type="match status" value="1"/>
</dbReference>
<feature type="domain" description="DUF2382" evidence="3">
    <location>
        <begin position="194"/>
        <end position="307"/>
    </location>
</feature>
<protein>
    <submittedName>
        <fullName evidence="4">DUF2382 domain-containing protein</fullName>
    </submittedName>
</protein>
<dbReference type="KEGG" id="tsin:OXH18_12115"/>
<dbReference type="Proteomes" id="UP001163152">
    <property type="component" value="Chromosome"/>
</dbReference>
<dbReference type="GO" id="GO:0019684">
    <property type="term" value="P:photosynthesis, light reaction"/>
    <property type="evidence" value="ECO:0007669"/>
    <property type="project" value="InterPro"/>
</dbReference>
<dbReference type="InterPro" id="IPR011033">
    <property type="entry name" value="PRC_barrel-like_sf"/>
</dbReference>
<accession>A0A9E8ZJ66</accession>
<feature type="compositionally biased region" description="Polar residues" evidence="1">
    <location>
        <begin position="317"/>
        <end position="326"/>
    </location>
</feature>
<feature type="compositionally biased region" description="Basic and acidic residues" evidence="1">
    <location>
        <begin position="289"/>
        <end position="307"/>
    </location>
</feature>
<dbReference type="RefSeq" id="WP_268613036.1">
    <property type="nucleotide sequence ID" value="NZ_CP113797.1"/>
</dbReference>
<reference evidence="4" key="1">
    <citation type="submission" date="2022-12" db="EMBL/GenBank/DDBJ databases">
        <title>Polyphasic identification of a Novel Hot-Spring Cyanobacterium Ocullathermofonsia sinensis gen nov. sp. nov. and Genomic Insights on its Adaptations to the Thermal Habitat.</title>
        <authorList>
            <person name="Daroch M."/>
            <person name="Tang J."/>
            <person name="Jiang Y."/>
        </authorList>
    </citation>
    <scope>NUCLEOTIDE SEQUENCE</scope>
    <source>
        <strain evidence="4">PKUAC-SCTA174</strain>
    </source>
</reference>
<evidence type="ECO:0000313" key="4">
    <source>
        <dbReference type="EMBL" id="WAL62699.1"/>
    </source>
</evidence>
<gene>
    <name evidence="4" type="ORF">OXH18_12115</name>
</gene>
<dbReference type="InterPro" id="IPR014747">
    <property type="entry name" value="Bac_photo_RC_H_C"/>
</dbReference>
<dbReference type="Pfam" id="PF05239">
    <property type="entry name" value="PRC"/>
    <property type="match status" value="1"/>
</dbReference>
<dbReference type="InterPro" id="IPR019060">
    <property type="entry name" value="DUF2382"/>
</dbReference>
<dbReference type="PANTHER" id="PTHR38463:SF1">
    <property type="entry name" value="STRESS RESPONSE PROTEIN YSNF"/>
    <property type="match status" value="1"/>
</dbReference>
<evidence type="ECO:0000259" key="2">
    <source>
        <dbReference type="Pfam" id="PF05239"/>
    </source>
</evidence>
<sequence length="326" mass="37326">MALYKIRDFYPDYRDLFGDHDILGYDLYSGDEKVGSVDNLLVDEDGKFRYLVIGTGVWIFGKKVLLPIGRARMDYNNRRVYADTLTREQVENLPEFNEDDVIDYDQEERVRGVYRPSAGTTMASGMTSGAVMPPGDVPVDTGAPMGMSAPLTGNTTDRVDDRPLGTTPTYDRDSYRYDYDPDLYTMNEQNHQQLRLYEERLVADKTRHRTGEVRVGKRVETENAHVSVPVERERVVIERNAPTDARATTNLGADAFNEGEVARVEVYEETPDIRKETFVREEVSIRKEVDRETVEADEQLRKERLDIDSEGNPVVRDTNNPLDPRR</sequence>
<dbReference type="AlphaFoldDB" id="A0A9E8ZJ66"/>
<dbReference type="InterPro" id="IPR052967">
    <property type="entry name" value="Stress_Response_Assoc"/>
</dbReference>
<dbReference type="Pfam" id="PF09557">
    <property type="entry name" value="DUF2382"/>
    <property type="match status" value="1"/>
</dbReference>
<organism evidence="4 5">
    <name type="scientific">Thermocoleostomius sinensis A174</name>
    <dbReference type="NCBI Taxonomy" id="2016057"/>
    <lineage>
        <taxon>Bacteria</taxon>
        <taxon>Bacillati</taxon>
        <taxon>Cyanobacteriota</taxon>
        <taxon>Cyanophyceae</taxon>
        <taxon>Oculatellales</taxon>
        <taxon>Oculatellaceae</taxon>
        <taxon>Thermocoleostomius</taxon>
    </lineage>
</organism>